<dbReference type="Proteomes" id="UP001161390">
    <property type="component" value="Unassembled WGS sequence"/>
</dbReference>
<evidence type="ECO:0000256" key="9">
    <source>
        <dbReference type="SAM" id="Phobius"/>
    </source>
</evidence>
<evidence type="ECO:0000256" key="5">
    <source>
        <dbReference type="ARBA" id="ARBA00022692"/>
    </source>
</evidence>
<keyword evidence="6 9" id="KW-1133">Transmembrane helix</keyword>
<evidence type="ECO:0000313" key="11">
    <source>
        <dbReference type="Proteomes" id="UP001161390"/>
    </source>
</evidence>
<gene>
    <name evidence="10" type="primary">trkH</name>
    <name evidence="10" type="ORF">GCM10007854_03250</name>
</gene>
<accession>A0ABQ5UYC8</accession>
<comment type="caution">
    <text evidence="10">The sequence shown here is derived from an EMBL/GenBank/DDBJ whole genome shotgun (WGS) entry which is preliminary data.</text>
</comment>
<comment type="similarity">
    <text evidence="2">Belongs to the TrkH potassium transport family.</text>
</comment>
<proteinExistence type="inferred from homology"/>
<keyword evidence="4" id="KW-1003">Cell membrane</keyword>
<dbReference type="RefSeq" id="WP_284369122.1">
    <property type="nucleotide sequence ID" value="NZ_BSNJ01000001.1"/>
</dbReference>
<keyword evidence="3" id="KW-0813">Transport</keyword>
<reference evidence="10" key="1">
    <citation type="journal article" date="2014" name="Int. J. Syst. Evol. Microbiol.">
        <title>Complete genome of a new Firmicutes species belonging to the dominant human colonic microbiota ('Ruminococcus bicirculans') reveals two chromosomes and a selective capacity to utilize plant glucans.</title>
        <authorList>
            <consortium name="NISC Comparative Sequencing Program"/>
            <person name="Wegmann U."/>
            <person name="Louis P."/>
            <person name="Goesmann A."/>
            <person name="Henrissat B."/>
            <person name="Duncan S.H."/>
            <person name="Flint H.J."/>
        </authorList>
    </citation>
    <scope>NUCLEOTIDE SEQUENCE</scope>
    <source>
        <strain evidence="10">NBRC 108216</strain>
    </source>
</reference>
<dbReference type="EMBL" id="BSNJ01000001">
    <property type="protein sequence ID" value="GLQ19370.1"/>
    <property type="molecule type" value="Genomic_DNA"/>
</dbReference>
<dbReference type="PANTHER" id="PTHR32024:SF2">
    <property type="entry name" value="TRK SYSTEM POTASSIUM UPTAKE PROTEIN TRKG-RELATED"/>
    <property type="match status" value="1"/>
</dbReference>
<reference evidence="10" key="2">
    <citation type="submission" date="2023-01" db="EMBL/GenBank/DDBJ databases">
        <title>Draft genome sequence of Algimonas porphyrae strain NBRC 108216.</title>
        <authorList>
            <person name="Sun Q."/>
            <person name="Mori K."/>
        </authorList>
    </citation>
    <scope>NUCLEOTIDE SEQUENCE</scope>
    <source>
        <strain evidence="10">NBRC 108216</strain>
    </source>
</reference>
<feature type="transmembrane region" description="Helical" evidence="9">
    <location>
        <begin position="386"/>
        <end position="409"/>
    </location>
</feature>
<evidence type="ECO:0000256" key="7">
    <source>
        <dbReference type="ARBA" id="ARBA00023065"/>
    </source>
</evidence>
<keyword evidence="8 9" id="KW-0472">Membrane</keyword>
<dbReference type="PROSITE" id="PS51257">
    <property type="entry name" value="PROKAR_LIPOPROTEIN"/>
    <property type="match status" value="1"/>
</dbReference>
<feature type="transmembrane region" description="Helical" evidence="9">
    <location>
        <begin position="185"/>
        <end position="215"/>
    </location>
</feature>
<evidence type="ECO:0000256" key="1">
    <source>
        <dbReference type="ARBA" id="ARBA00004651"/>
    </source>
</evidence>
<evidence type="ECO:0000256" key="8">
    <source>
        <dbReference type="ARBA" id="ARBA00023136"/>
    </source>
</evidence>
<sequence length="479" mass="50940">MGMLRILLWLGYALLVSATFMAIAACVGLLMLELREAGLMLSLAILSGLVGALMLTASFRTTSRESASGAILFLMLFWSVVPLVCAMPFYVLGGTPSIGTALFEGVSTMTTTGASTLDPDSLSDTLLFWRAFLQFFGGVSAATFAVVILAALNLTGTGIHRSGLFTFRTGELFPKMIRIGRLVGAIYLFLALVAFVLMVMAGTEAFTALCLALSGISTGGLQPFVGPISNVLNPFAAIILALLCLFGAFNVSILWDFMRIRRFRQFLKLIVHVEHRGLLGIAAGLVILTVIFAELSSLGAGLLDAIFFASSAGYRYDVISIDMVPAPVLIAVALIGGSALSTAGGIKVIRLLLLFRHLGTDMARLSHPSRVKPIEFRSSAIGDDEFLSIWMYFFGYSLCFAVGALALAASGLNLQDSLATSAASLSNMGPLLDMTLPASGLRYQDFNGLQMIVSGGLMLIGRVEVLVALSLLIPANWQQ</sequence>
<dbReference type="PANTHER" id="PTHR32024">
    <property type="entry name" value="TRK SYSTEM POTASSIUM UPTAKE PROTEIN TRKG-RELATED"/>
    <property type="match status" value="1"/>
</dbReference>
<protein>
    <submittedName>
        <fullName evidence="10">Trk system potassium uptake protein</fullName>
    </submittedName>
</protein>
<evidence type="ECO:0000313" key="10">
    <source>
        <dbReference type="EMBL" id="GLQ19370.1"/>
    </source>
</evidence>
<keyword evidence="11" id="KW-1185">Reference proteome</keyword>
<organism evidence="10 11">
    <name type="scientific">Algimonas porphyrae</name>
    <dbReference type="NCBI Taxonomy" id="1128113"/>
    <lineage>
        <taxon>Bacteria</taxon>
        <taxon>Pseudomonadati</taxon>
        <taxon>Pseudomonadota</taxon>
        <taxon>Alphaproteobacteria</taxon>
        <taxon>Maricaulales</taxon>
        <taxon>Robiginitomaculaceae</taxon>
        <taxon>Algimonas</taxon>
    </lineage>
</organism>
<feature type="transmembrane region" description="Helical" evidence="9">
    <location>
        <begin position="71"/>
        <end position="92"/>
    </location>
</feature>
<feature type="transmembrane region" description="Helical" evidence="9">
    <location>
        <begin position="328"/>
        <end position="355"/>
    </location>
</feature>
<feature type="transmembrane region" description="Helical" evidence="9">
    <location>
        <begin position="127"/>
        <end position="152"/>
    </location>
</feature>
<keyword evidence="7" id="KW-0406">Ion transport</keyword>
<comment type="subcellular location">
    <subcellularLocation>
        <location evidence="1">Cell membrane</location>
        <topology evidence="1">Multi-pass membrane protein</topology>
    </subcellularLocation>
</comment>
<keyword evidence="5 9" id="KW-0812">Transmembrane</keyword>
<evidence type="ECO:0000256" key="2">
    <source>
        <dbReference type="ARBA" id="ARBA00009137"/>
    </source>
</evidence>
<name>A0ABQ5UYC8_9PROT</name>
<evidence type="ECO:0000256" key="6">
    <source>
        <dbReference type="ARBA" id="ARBA00022989"/>
    </source>
</evidence>
<feature type="transmembrane region" description="Helical" evidence="9">
    <location>
        <begin position="235"/>
        <end position="257"/>
    </location>
</feature>
<dbReference type="InterPro" id="IPR003445">
    <property type="entry name" value="Cat_transpt"/>
</dbReference>
<feature type="transmembrane region" description="Helical" evidence="9">
    <location>
        <begin position="278"/>
        <end position="308"/>
    </location>
</feature>
<evidence type="ECO:0000256" key="4">
    <source>
        <dbReference type="ARBA" id="ARBA00022475"/>
    </source>
</evidence>
<feature type="transmembrane region" description="Helical" evidence="9">
    <location>
        <begin position="451"/>
        <end position="473"/>
    </location>
</feature>
<feature type="transmembrane region" description="Helical" evidence="9">
    <location>
        <begin position="38"/>
        <end position="59"/>
    </location>
</feature>
<dbReference type="Pfam" id="PF02386">
    <property type="entry name" value="TrkH"/>
    <property type="match status" value="1"/>
</dbReference>
<evidence type="ECO:0000256" key="3">
    <source>
        <dbReference type="ARBA" id="ARBA00022448"/>
    </source>
</evidence>
<feature type="transmembrane region" description="Helical" evidence="9">
    <location>
        <begin position="7"/>
        <end position="32"/>
    </location>
</feature>